<name>A0A378KX84_9GAMM</name>
<evidence type="ECO:0000313" key="1">
    <source>
        <dbReference type="EMBL" id="STY19143.1"/>
    </source>
</evidence>
<protein>
    <submittedName>
        <fullName evidence="1">Uncharacterized protein</fullName>
    </submittedName>
</protein>
<evidence type="ECO:0000313" key="2">
    <source>
        <dbReference type="Proteomes" id="UP000254230"/>
    </source>
</evidence>
<proteinExistence type="predicted"/>
<accession>A0A378KX84</accession>
<organism evidence="1 2">
    <name type="scientific">Legionella quateirensis</name>
    <dbReference type="NCBI Taxonomy" id="45072"/>
    <lineage>
        <taxon>Bacteria</taxon>
        <taxon>Pseudomonadati</taxon>
        <taxon>Pseudomonadota</taxon>
        <taxon>Gammaproteobacteria</taxon>
        <taxon>Legionellales</taxon>
        <taxon>Legionellaceae</taxon>
        <taxon>Legionella</taxon>
    </lineage>
</organism>
<sequence>MTQYPYVARLVRAIQQISGYRGQAAVRGPSRITNKMNCQQTLEKRTE</sequence>
<reference evidence="1 2" key="1">
    <citation type="submission" date="2018-06" db="EMBL/GenBank/DDBJ databases">
        <authorList>
            <consortium name="Pathogen Informatics"/>
            <person name="Doyle S."/>
        </authorList>
    </citation>
    <scope>NUCLEOTIDE SEQUENCE [LARGE SCALE GENOMIC DNA]</scope>
    <source>
        <strain evidence="1 2">NCTC12376</strain>
    </source>
</reference>
<dbReference type="EMBL" id="UGOW01000001">
    <property type="protein sequence ID" value="STY19143.1"/>
    <property type="molecule type" value="Genomic_DNA"/>
</dbReference>
<dbReference type="Proteomes" id="UP000254230">
    <property type="component" value="Unassembled WGS sequence"/>
</dbReference>
<gene>
    <name evidence="1" type="ORF">NCTC12376_02974</name>
</gene>
<dbReference type="AlphaFoldDB" id="A0A378KX84"/>